<sequence length="166" mass="18219">MSEIKGRVWKFGDNIPTDQIVRVDRALGDMEEMARHVLENYNPEFPKKVQKGDILVAGKHFGQSSGRAVAPKAIKATGVGAVVVEYASRLFYRNAFEVGLPLMECPGITDHVSDGDCLSVDMTIGKIKNETTGDVLQARPVDPFLMEMLEAGGLIAFGPRIDQWNV</sequence>
<evidence type="ECO:0000256" key="2">
    <source>
        <dbReference type="ARBA" id="ARBA00023239"/>
    </source>
</evidence>
<dbReference type="SUPFAM" id="SSF52016">
    <property type="entry name" value="LeuD/IlvD-like"/>
    <property type="match status" value="1"/>
</dbReference>
<evidence type="ECO:0000256" key="1">
    <source>
        <dbReference type="ARBA" id="ARBA00009869"/>
    </source>
</evidence>
<keyword evidence="2" id="KW-0456">Lyase</keyword>
<proteinExistence type="inferred from homology"/>
<dbReference type="PANTHER" id="PTHR43345:SF2">
    <property type="entry name" value="3-ISOPROPYLMALATE DEHYDRATASE SMALL SUBUNIT 1"/>
    <property type="match status" value="1"/>
</dbReference>
<name>A0A0J9CBJ0_9FIRM</name>
<dbReference type="GO" id="GO:0016836">
    <property type="term" value="F:hydro-lyase activity"/>
    <property type="evidence" value="ECO:0007669"/>
    <property type="project" value="InterPro"/>
</dbReference>
<dbReference type="Gene3D" id="3.20.19.10">
    <property type="entry name" value="Aconitase, domain 4"/>
    <property type="match status" value="1"/>
</dbReference>
<organism evidence="4 5">
    <name type="scientific">[Clostridium] citroniae WAL-19142</name>
    <dbReference type="NCBI Taxonomy" id="742734"/>
    <lineage>
        <taxon>Bacteria</taxon>
        <taxon>Bacillati</taxon>
        <taxon>Bacillota</taxon>
        <taxon>Clostridia</taxon>
        <taxon>Lachnospirales</taxon>
        <taxon>Lachnospiraceae</taxon>
        <taxon>Enterocloster</taxon>
    </lineage>
</organism>
<evidence type="ECO:0000259" key="3">
    <source>
        <dbReference type="Pfam" id="PF00694"/>
    </source>
</evidence>
<dbReference type="Proteomes" id="UP000037392">
    <property type="component" value="Unassembled WGS sequence"/>
</dbReference>
<dbReference type="EMBL" id="ADLK01000009">
    <property type="protein sequence ID" value="KMW22462.1"/>
    <property type="molecule type" value="Genomic_DNA"/>
</dbReference>
<dbReference type="RefSeq" id="WP_048929463.1">
    <property type="nucleotide sequence ID" value="NZ_KQ235876.1"/>
</dbReference>
<dbReference type="GeneID" id="93165796"/>
<dbReference type="OrthoDB" id="9777465at2"/>
<reference evidence="4 5" key="1">
    <citation type="submission" date="2011-04" db="EMBL/GenBank/DDBJ databases">
        <title>The Genome Sequence of Clostridium citroniae WAL-19142.</title>
        <authorList>
            <consortium name="The Broad Institute Genome Sequencing Platform"/>
            <person name="Earl A."/>
            <person name="Ward D."/>
            <person name="Feldgarden M."/>
            <person name="Gevers D."/>
            <person name="Warren Y.A."/>
            <person name="Tyrrell K.L."/>
            <person name="Citron D.M."/>
            <person name="Goldstein E.J."/>
            <person name="Daigneault M."/>
            <person name="Allen-Vercoe E."/>
            <person name="Young S.K."/>
            <person name="Zeng Q."/>
            <person name="Gargeya S."/>
            <person name="Fitzgerald M."/>
            <person name="Haas B."/>
            <person name="Abouelleil A."/>
            <person name="Alvarado L."/>
            <person name="Arachchi H.M."/>
            <person name="Berlin A."/>
            <person name="Brown A."/>
            <person name="Chapman S.B."/>
            <person name="Chen Z."/>
            <person name="Dunbar C."/>
            <person name="Freedman E."/>
            <person name="Gearin G."/>
            <person name="Gellesch M."/>
            <person name="Goldberg J."/>
            <person name="Griggs A."/>
            <person name="Gujja S."/>
            <person name="Heilman E.R."/>
            <person name="Heiman D."/>
            <person name="Howarth C."/>
            <person name="Larson L."/>
            <person name="Lui A."/>
            <person name="MacDonald P.J."/>
            <person name="Mehta T."/>
            <person name="Montmayeur A."/>
            <person name="Murphy C."/>
            <person name="Neiman D."/>
            <person name="Pearson M."/>
            <person name="Priest M."/>
            <person name="Roberts A."/>
            <person name="Saif S."/>
            <person name="Shea T."/>
            <person name="Shenoy N."/>
            <person name="Sisk P."/>
            <person name="Stolte C."/>
            <person name="Sykes S."/>
            <person name="White J."/>
            <person name="Yandava C."/>
            <person name="Wortman J."/>
            <person name="Nusbaum C."/>
            <person name="Birren B."/>
        </authorList>
    </citation>
    <scope>NUCLEOTIDE SEQUENCE [LARGE SCALE GENOMIC DNA]</scope>
    <source>
        <strain evidence="4 5">WAL-19142</strain>
    </source>
</reference>
<evidence type="ECO:0000313" key="5">
    <source>
        <dbReference type="Proteomes" id="UP000037392"/>
    </source>
</evidence>
<comment type="caution">
    <text evidence="4">The sequence shown here is derived from an EMBL/GenBank/DDBJ whole genome shotgun (WGS) entry which is preliminary data.</text>
</comment>
<dbReference type="AlphaFoldDB" id="A0A0J9CBJ0"/>
<dbReference type="PANTHER" id="PTHR43345">
    <property type="entry name" value="3-ISOPROPYLMALATE DEHYDRATASE SMALL SUBUNIT 2-RELATED-RELATED"/>
    <property type="match status" value="1"/>
</dbReference>
<dbReference type="Pfam" id="PF00694">
    <property type="entry name" value="Aconitase_C"/>
    <property type="match status" value="1"/>
</dbReference>
<dbReference type="InterPro" id="IPR000573">
    <property type="entry name" value="AconitaseA/IPMdHydase_ssu_swvl"/>
</dbReference>
<gene>
    <name evidence="4" type="ORF">HMPREF9470_01341</name>
</gene>
<comment type="similarity">
    <text evidence="1">Belongs to the LeuD family. LeuD type 2 subfamily.</text>
</comment>
<dbReference type="NCBIfam" id="TIGR02087">
    <property type="entry name" value="LEUD_arch"/>
    <property type="match status" value="1"/>
</dbReference>
<dbReference type="InterPro" id="IPR015928">
    <property type="entry name" value="Aconitase/3IPM_dehydase_swvl"/>
</dbReference>
<accession>A0A0J9CBJ0</accession>
<dbReference type="InterPro" id="IPR050075">
    <property type="entry name" value="LeuD"/>
</dbReference>
<protein>
    <recommendedName>
        <fullName evidence="3">Aconitase A/isopropylmalate dehydratase small subunit swivel domain-containing protein</fullName>
    </recommendedName>
</protein>
<dbReference type="InterPro" id="IPR011827">
    <property type="entry name" value="LeuD_type2/HacB/DmdB"/>
</dbReference>
<evidence type="ECO:0000313" key="4">
    <source>
        <dbReference type="EMBL" id="KMW22462.1"/>
    </source>
</evidence>
<feature type="domain" description="Aconitase A/isopropylmalate dehydratase small subunit swivel" evidence="3">
    <location>
        <begin position="34"/>
        <end position="100"/>
    </location>
</feature>
<dbReference type="PATRIC" id="fig|742734.4.peg.1438"/>